<dbReference type="GO" id="GO:0022857">
    <property type="term" value="F:transmembrane transporter activity"/>
    <property type="evidence" value="ECO:0007669"/>
    <property type="project" value="InterPro"/>
</dbReference>
<dbReference type="InterPro" id="IPR050549">
    <property type="entry name" value="MFS_Trehalose_Transporter"/>
</dbReference>
<comment type="subcellular location">
    <subcellularLocation>
        <location evidence="1">Membrane</location>
    </subcellularLocation>
</comment>
<evidence type="ECO:0000256" key="6">
    <source>
        <dbReference type="SAM" id="Phobius"/>
    </source>
</evidence>
<evidence type="ECO:0000313" key="7">
    <source>
        <dbReference type="EMBL" id="KFB37927.1"/>
    </source>
</evidence>
<evidence type="ECO:0000256" key="5">
    <source>
        <dbReference type="SAM" id="MobiDB-lite"/>
    </source>
</evidence>
<feature type="transmembrane region" description="Helical" evidence="6">
    <location>
        <begin position="440"/>
        <end position="461"/>
    </location>
</feature>
<evidence type="ECO:0000256" key="1">
    <source>
        <dbReference type="ARBA" id="ARBA00004370"/>
    </source>
</evidence>
<dbReference type="InterPro" id="IPR036259">
    <property type="entry name" value="MFS_trans_sf"/>
</dbReference>
<feature type="transmembrane region" description="Helical" evidence="6">
    <location>
        <begin position="105"/>
        <end position="123"/>
    </location>
</feature>
<dbReference type="PANTHER" id="PTHR48021:SF96">
    <property type="entry name" value="FACILITATED TREHALOSE TRANSPORTER TRET1-1-RELATED"/>
    <property type="match status" value="1"/>
</dbReference>
<keyword evidence="2 6" id="KW-0812">Transmembrane</keyword>
<feature type="transmembrane region" description="Helical" evidence="6">
    <location>
        <begin position="129"/>
        <end position="152"/>
    </location>
</feature>
<feature type="transmembrane region" description="Helical" evidence="6">
    <location>
        <begin position="74"/>
        <end position="93"/>
    </location>
</feature>
<dbReference type="EnsemblMetazoa" id="ASIC005250-RA">
    <property type="protein sequence ID" value="ASIC005250-PA"/>
    <property type="gene ID" value="ASIC005250"/>
</dbReference>
<keyword evidence="9" id="KW-1185">Reference proteome</keyword>
<evidence type="ECO:0000313" key="8">
    <source>
        <dbReference type="EnsemblMetazoa" id="ASIC005250-PA"/>
    </source>
</evidence>
<feature type="compositionally biased region" description="Low complexity" evidence="5">
    <location>
        <begin position="9"/>
        <end position="21"/>
    </location>
</feature>
<evidence type="ECO:0000256" key="4">
    <source>
        <dbReference type="ARBA" id="ARBA00023136"/>
    </source>
</evidence>
<dbReference type="Proteomes" id="UP000030765">
    <property type="component" value="Unassembled WGS sequence"/>
</dbReference>
<dbReference type="OMA" id="WHCHERR"/>
<reference evidence="7 9" key="1">
    <citation type="journal article" date="2014" name="BMC Genomics">
        <title>Genome sequence of Anopheles sinensis provides insight into genetics basis of mosquito competence for malaria parasites.</title>
        <authorList>
            <person name="Zhou D."/>
            <person name="Zhang D."/>
            <person name="Ding G."/>
            <person name="Shi L."/>
            <person name="Hou Q."/>
            <person name="Ye Y."/>
            <person name="Xu Y."/>
            <person name="Zhou H."/>
            <person name="Xiong C."/>
            <person name="Li S."/>
            <person name="Yu J."/>
            <person name="Hong S."/>
            <person name="Yu X."/>
            <person name="Zou P."/>
            <person name="Chen C."/>
            <person name="Chang X."/>
            <person name="Wang W."/>
            <person name="Lv Y."/>
            <person name="Sun Y."/>
            <person name="Ma L."/>
            <person name="Shen B."/>
            <person name="Zhu C."/>
        </authorList>
    </citation>
    <scope>NUCLEOTIDE SEQUENCE [LARGE SCALE GENOMIC DNA]</scope>
</reference>
<keyword evidence="4 6" id="KW-0472">Membrane</keyword>
<evidence type="ECO:0000256" key="2">
    <source>
        <dbReference type="ARBA" id="ARBA00022692"/>
    </source>
</evidence>
<accession>A0A084VIY3</accession>
<feature type="region of interest" description="Disordered" evidence="5">
    <location>
        <begin position="1"/>
        <end position="27"/>
    </location>
</feature>
<dbReference type="OrthoDB" id="6339427at2759"/>
<evidence type="ECO:0000313" key="9">
    <source>
        <dbReference type="Proteomes" id="UP000030765"/>
    </source>
</evidence>
<feature type="transmembrane region" description="Helical" evidence="6">
    <location>
        <begin position="375"/>
        <end position="392"/>
    </location>
</feature>
<gene>
    <name evidence="7" type="ORF">ZHAS_00005250</name>
</gene>
<dbReference type="SUPFAM" id="SSF103473">
    <property type="entry name" value="MFS general substrate transporter"/>
    <property type="match status" value="1"/>
</dbReference>
<feature type="transmembrane region" description="Helical" evidence="6">
    <location>
        <begin position="275"/>
        <end position="297"/>
    </location>
</feature>
<proteinExistence type="predicted"/>
<dbReference type="PANTHER" id="PTHR48021">
    <property type="match status" value="1"/>
</dbReference>
<dbReference type="VEuPathDB" id="VectorBase:ASIC005250"/>
<dbReference type="EMBL" id="ATLV01013414">
    <property type="status" value="NOT_ANNOTATED_CDS"/>
    <property type="molecule type" value="Genomic_DNA"/>
</dbReference>
<protein>
    <submittedName>
        <fullName evidence="7">AGAP000046-PA-like protein</fullName>
    </submittedName>
</protein>
<evidence type="ECO:0000256" key="3">
    <source>
        <dbReference type="ARBA" id="ARBA00022989"/>
    </source>
</evidence>
<organism evidence="7">
    <name type="scientific">Anopheles sinensis</name>
    <name type="common">Mosquito</name>
    <dbReference type="NCBI Taxonomy" id="74873"/>
    <lineage>
        <taxon>Eukaryota</taxon>
        <taxon>Metazoa</taxon>
        <taxon>Ecdysozoa</taxon>
        <taxon>Arthropoda</taxon>
        <taxon>Hexapoda</taxon>
        <taxon>Insecta</taxon>
        <taxon>Pterygota</taxon>
        <taxon>Neoptera</taxon>
        <taxon>Endopterygota</taxon>
        <taxon>Diptera</taxon>
        <taxon>Nematocera</taxon>
        <taxon>Culicoidea</taxon>
        <taxon>Culicidae</taxon>
        <taxon>Anophelinae</taxon>
        <taxon>Anopheles</taxon>
    </lineage>
</organism>
<keyword evidence="3 6" id="KW-1133">Transmembrane helix</keyword>
<feature type="compositionally biased region" description="Low complexity" evidence="5">
    <location>
        <begin position="479"/>
        <end position="489"/>
    </location>
</feature>
<feature type="transmembrane region" description="Helical" evidence="6">
    <location>
        <begin position="413"/>
        <end position="434"/>
    </location>
</feature>
<sequence>MRILTNQFSNNSSRSTSSTSSEDSHKQPADRWMGYILAIVAAFSYLTAGLMLGWSNGAFQRFGSDTRLLHLSEGWRFSLAATPALLIAVIALVMHRFYYWIGTKAFLLTGSLLAVGSMCLEAFARSFWWLSAARILAGISTGLTFTLVPPYVEEFSIVKQTFMGDLLAACFPIGVLLRFAADWLLPMEFNAWASLCWAVLPACCFVGVLLLPESARFLCATDRLSEAASVLKRTNALQPGDLQQDVFLQSTLSRWQQPNPGLLEAVRNQGNLTQLVPLLTLFTFQAFVGVLPMLFYLTNLLELAGSERPSRQTVTLMALFVCATVFTRKAARCPHLHRPLLAASSLLIAGAMFTLGWHIHLLRIRSSTEPDQQDWSLLTFSLVFAAYAIGFHRQPQLLLQSEVREENLFGLRTLAVAICWGSVYIAVRLLPFLLRTIGAGWLLWNTSLVALFAALFVYLAVPRSDGFAHKTLPTTMRCSSTSSSSSSTSATPPKEKSWSTVQISPDHFTTALPEKTETV</sequence>
<feature type="transmembrane region" description="Helical" evidence="6">
    <location>
        <begin position="309"/>
        <end position="327"/>
    </location>
</feature>
<reference evidence="8" key="2">
    <citation type="submission" date="2020-05" db="UniProtKB">
        <authorList>
            <consortium name="EnsemblMetazoa"/>
        </authorList>
    </citation>
    <scope>IDENTIFICATION</scope>
</reference>
<dbReference type="EMBL" id="KE524855">
    <property type="protein sequence ID" value="KFB37927.1"/>
    <property type="molecule type" value="Genomic_DNA"/>
</dbReference>
<feature type="region of interest" description="Disordered" evidence="5">
    <location>
        <begin position="475"/>
        <end position="506"/>
    </location>
</feature>
<name>A0A084VIY3_ANOSI</name>
<dbReference type="STRING" id="74873.A0A084VIY3"/>
<dbReference type="Gene3D" id="1.20.1250.20">
    <property type="entry name" value="MFS general substrate transporter like domains"/>
    <property type="match status" value="1"/>
</dbReference>
<dbReference type="GO" id="GO:0016020">
    <property type="term" value="C:membrane"/>
    <property type="evidence" value="ECO:0007669"/>
    <property type="project" value="UniProtKB-SubCell"/>
</dbReference>
<dbReference type="AlphaFoldDB" id="A0A084VIY3"/>
<feature type="transmembrane region" description="Helical" evidence="6">
    <location>
        <begin position="164"/>
        <end position="185"/>
    </location>
</feature>
<dbReference type="Pfam" id="PF00083">
    <property type="entry name" value="Sugar_tr"/>
    <property type="match status" value="1"/>
</dbReference>
<dbReference type="VEuPathDB" id="VectorBase:ASIS004053"/>
<feature type="transmembrane region" description="Helical" evidence="6">
    <location>
        <begin position="32"/>
        <end position="54"/>
    </location>
</feature>
<feature type="transmembrane region" description="Helical" evidence="6">
    <location>
        <begin position="339"/>
        <end position="360"/>
    </location>
</feature>
<feature type="transmembrane region" description="Helical" evidence="6">
    <location>
        <begin position="191"/>
        <end position="211"/>
    </location>
</feature>
<dbReference type="InterPro" id="IPR005828">
    <property type="entry name" value="MFS_sugar_transport-like"/>
</dbReference>